<dbReference type="EMBL" id="ONZP01000056">
    <property type="protein sequence ID" value="SPJ72242.1"/>
    <property type="molecule type" value="Genomic_DNA"/>
</dbReference>
<dbReference type="Proteomes" id="UP001187734">
    <property type="component" value="Unassembled WGS sequence"/>
</dbReference>
<protein>
    <submittedName>
        <fullName evidence="1">Uncharacterized protein</fullName>
    </submittedName>
</protein>
<evidence type="ECO:0000313" key="1">
    <source>
        <dbReference type="EMBL" id="SPJ72242.1"/>
    </source>
</evidence>
<comment type="caution">
    <text evidence="1">The sequence shown here is derived from an EMBL/GenBank/DDBJ whole genome shotgun (WGS) entry which is preliminary data.</text>
</comment>
<organism evidence="1 2">
    <name type="scientific">Fusarium torulosum</name>
    <dbReference type="NCBI Taxonomy" id="33205"/>
    <lineage>
        <taxon>Eukaryota</taxon>
        <taxon>Fungi</taxon>
        <taxon>Dikarya</taxon>
        <taxon>Ascomycota</taxon>
        <taxon>Pezizomycotina</taxon>
        <taxon>Sordariomycetes</taxon>
        <taxon>Hypocreomycetidae</taxon>
        <taxon>Hypocreales</taxon>
        <taxon>Nectriaceae</taxon>
        <taxon>Fusarium</taxon>
    </lineage>
</organism>
<reference evidence="1" key="1">
    <citation type="submission" date="2018-03" db="EMBL/GenBank/DDBJ databases">
        <authorList>
            <person name="Guldener U."/>
        </authorList>
    </citation>
    <scope>NUCLEOTIDE SEQUENCE</scope>
</reference>
<accession>A0AAE8SE60</accession>
<dbReference type="AlphaFoldDB" id="A0AAE8SE60"/>
<keyword evidence="2" id="KW-1185">Reference proteome</keyword>
<name>A0AAE8SE60_9HYPO</name>
<sequence length="199" mass="22439">MGLARVGPHDKAAAEYFVSRGIPADTGKEWRFPKHDAWREIDTQMDRDHIDTPQITVTPRIGLYGFSRGTMSLGGKWAGFRYFTETNEVHFSPLAWSEVEFFVRRYYTPDGCVINIPVSPYPQLIARVWQQSGTLTTAPLLAQGQEVGGGRSGVGYSSRDYVEDGTRSFTGSRQHEHLPTLWPMIPDWSFGVVTEDVRP</sequence>
<proteinExistence type="predicted"/>
<gene>
    <name evidence="1" type="ORF">FTOL_01970</name>
</gene>
<evidence type="ECO:0000313" key="2">
    <source>
        <dbReference type="Proteomes" id="UP001187734"/>
    </source>
</evidence>